<organism evidence="2 3">
    <name type="scientific">Hymenoscyphus fraxineus</name>
    <dbReference type="NCBI Taxonomy" id="746836"/>
    <lineage>
        <taxon>Eukaryota</taxon>
        <taxon>Fungi</taxon>
        <taxon>Dikarya</taxon>
        <taxon>Ascomycota</taxon>
        <taxon>Pezizomycotina</taxon>
        <taxon>Leotiomycetes</taxon>
        <taxon>Helotiales</taxon>
        <taxon>Helotiaceae</taxon>
        <taxon>Hymenoscyphus</taxon>
    </lineage>
</organism>
<evidence type="ECO:0000313" key="2">
    <source>
        <dbReference type="EMBL" id="CAG8956645.1"/>
    </source>
</evidence>
<dbReference type="Proteomes" id="UP000696280">
    <property type="component" value="Unassembled WGS sequence"/>
</dbReference>
<accession>A0A9N9PUW4</accession>
<dbReference type="OrthoDB" id="3499582at2759"/>
<comment type="caution">
    <text evidence="2">The sequence shown here is derived from an EMBL/GenBank/DDBJ whole genome shotgun (WGS) entry which is preliminary data.</text>
</comment>
<evidence type="ECO:0000313" key="3">
    <source>
        <dbReference type="Proteomes" id="UP000696280"/>
    </source>
</evidence>
<dbReference type="PANTHER" id="PTHR39596:SF4">
    <property type="entry name" value="HET DOMAIN PROTEIN (AFU_ORTHOLOGUE AFUA_3G03140)-RELATED"/>
    <property type="match status" value="1"/>
</dbReference>
<keyword evidence="3" id="KW-1185">Reference proteome</keyword>
<name>A0A9N9PUW4_9HELO</name>
<dbReference type="PANTHER" id="PTHR39596">
    <property type="match status" value="1"/>
</dbReference>
<proteinExistence type="predicted"/>
<gene>
    <name evidence="2" type="ORF">HYFRA_00011956</name>
</gene>
<reference evidence="2" key="1">
    <citation type="submission" date="2021-07" db="EMBL/GenBank/DDBJ databases">
        <authorList>
            <person name="Durling M."/>
        </authorList>
    </citation>
    <scope>NUCLEOTIDE SEQUENCE</scope>
</reference>
<evidence type="ECO:0008006" key="4">
    <source>
        <dbReference type="Google" id="ProtNLM"/>
    </source>
</evidence>
<feature type="region of interest" description="Disordered" evidence="1">
    <location>
        <begin position="654"/>
        <end position="679"/>
    </location>
</feature>
<sequence length="795" mass="90217">MQSPHSFSEDRVRKVLAANTHHRDPGATSTPVEFICLGTGLSKAGDSYTRLRRKERAKDWVRKYGAVVDDPQTHISCLDEAFSAILECHFQLRQPAERLVADACQMLSRLPDTPLEFEGISQEILSSLPDEYFVPSQDLSSVRSWKHLMVVTFVSTNVIRLVLAMLMDPKTWWGPIFRGLVDTISELLQTASEDLFESENPEALFLVKSFLWSAWQRSMMLFFCYNLEVQLKSGYQWGGKNELGLRLTNIPAQRPDAEMTGYMCRWAFELLRTDRGAMGLDFRRFHTRYNAIFGDRSPRCCPTPNNIYVPCDGRAPETCMRFWGMKIEDQSAHAPSCSKSCVRLFWDEDSFKNVTGARAISIDESGTSHLRYTTASEKTLAISHVWSHGQGGRPEAETTGFNTCLHRRYCRIARSIGCDSYWMDTPCIPGLHKNQALRTQAINDINKIFTTSKVTLVVDRDLLDIDVARMSMELQESILASLLVCDWNVRAWTLLEAMRGRQNIHLLFKNDIILPFKQMLENVLREGSIDLAILFGTAQHLIPFQLPRNDAMNDAMNPFTRMLRRGYVSIEEAGCLLNHRYASRPGDGVVIWSLMCDEKASHSPEDLWRTRKNATFTSMVNTGFLMSSVPRIGDTSDCPGLNWAPARPDLQARSSVSGESEARFRSFDGGESNPGRMTEKGFKADWSMSIIKRPSLRESISNRVSSLTRPTSLTQAQNIARKYLKNDRTGALLTPLPLYRSPQADPFRYRGDANELLLAVVGSNDRGGSWHWRGVCEWDERDPLPEFHEETVLLV</sequence>
<evidence type="ECO:0000256" key="1">
    <source>
        <dbReference type="SAM" id="MobiDB-lite"/>
    </source>
</evidence>
<dbReference type="AlphaFoldDB" id="A0A9N9PUW4"/>
<dbReference type="EMBL" id="CAJVRL010000071">
    <property type="protein sequence ID" value="CAG8956645.1"/>
    <property type="molecule type" value="Genomic_DNA"/>
</dbReference>
<protein>
    <recommendedName>
        <fullName evidence="4">Heterokaryon incompatibility domain-containing protein</fullName>
    </recommendedName>
</protein>